<dbReference type="PANTHER" id="PTHR43752:SF2">
    <property type="entry name" value="BNR_ASP-BOX REPEAT FAMILY PROTEIN"/>
    <property type="match status" value="1"/>
</dbReference>
<evidence type="ECO:0000259" key="3">
    <source>
        <dbReference type="Pfam" id="PF13088"/>
    </source>
</evidence>
<dbReference type="Gene3D" id="2.120.10.10">
    <property type="match status" value="1"/>
</dbReference>
<reference evidence="4" key="1">
    <citation type="submission" date="2020-10" db="EMBL/GenBank/DDBJ databases">
        <title>Unveiling of a novel bifunctional photoreceptor, Dualchrome1, isolated from a cosmopolitan green alga.</title>
        <authorList>
            <person name="Suzuki S."/>
            <person name="Kawachi M."/>
        </authorList>
    </citation>
    <scope>NUCLEOTIDE SEQUENCE</scope>
    <source>
        <strain evidence="4">NIES 2893</strain>
    </source>
</reference>
<dbReference type="Pfam" id="PF13088">
    <property type="entry name" value="BNR_2"/>
    <property type="match status" value="1"/>
</dbReference>
<dbReference type="CDD" id="cd15482">
    <property type="entry name" value="Sialidase_non-viral"/>
    <property type="match status" value="1"/>
</dbReference>
<feature type="region of interest" description="Disordered" evidence="1">
    <location>
        <begin position="48"/>
        <end position="83"/>
    </location>
</feature>
<gene>
    <name evidence="4" type="ORF">PPROV_000841000</name>
</gene>
<evidence type="ECO:0000313" key="5">
    <source>
        <dbReference type="Proteomes" id="UP000660262"/>
    </source>
</evidence>
<feature type="domain" description="Sialidase" evidence="3">
    <location>
        <begin position="121"/>
        <end position="484"/>
    </location>
</feature>
<dbReference type="OrthoDB" id="504663at2759"/>
<evidence type="ECO:0000256" key="2">
    <source>
        <dbReference type="SAM" id="SignalP"/>
    </source>
</evidence>
<keyword evidence="5" id="KW-1185">Reference proteome</keyword>
<sequence>MPPPPPTTMRVAAALLLLCLAAITVRPCLAASDLDKLPFLHASYRTGHHAEYSPKGGSGPTLRGGSSKSSKAHAANDALPPSLTTSRRAIIAERFVRKPGTTAGQSYECHASTIVETSADGDFVATWFQGTEENAPDVAVYRSTLRMPRAGESNSSQWTPPRRVVDAVDSSPVTCGRKLETKCKGQMSTWNPALAHLPNGTTLLFYKRGPSPSEWAGYYVRSDDGGKSFGSEQSLPKGITCGAKNAPIVVWHDLPSADRNAWSLLCGASTDEYGKATATGGRERKWQLFVDAYDNRASSWTRYGPVPYDGNAIQPSLFVHPETQLLALVARSATDYDIRTQRKVDPHRDSKNRKRMIYPGKKYAVMAVSENRVGSVWVKPARAIAVPCPNSGLDATMLPDGRLVVVHNDWDPRSRSDNSVKSDDAYSRSRLVVSVSGTRNLDSWRVACVLEDATKTKLQQGQSMGPEFSYPSVSLGRSSGLLHVTYTYDRKGIKHATLDPRAL</sequence>
<dbReference type="EMBL" id="BNJQ01000026">
    <property type="protein sequence ID" value="GHP09675.1"/>
    <property type="molecule type" value="Genomic_DNA"/>
</dbReference>
<organism evidence="4 5">
    <name type="scientific">Pycnococcus provasolii</name>
    <dbReference type="NCBI Taxonomy" id="41880"/>
    <lineage>
        <taxon>Eukaryota</taxon>
        <taxon>Viridiplantae</taxon>
        <taxon>Chlorophyta</taxon>
        <taxon>Pseudoscourfieldiophyceae</taxon>
        <taxon>Pseudoscourfieldiales</taxon>
        <taxon>Pycnococcaceae</taxon>
        <taxon>Pycnococcus</taxon>
    </lineage>
</organism>
<keyword evidence="2" id="KW-0732">Signal</keyword>
<comment type="caution">
    <text evidence="4">The sequence shown here is derived from an EMBL/GenBank/DDBJ whole genome shotgun (WGS) entry which is preliminary data.</text>
</comment>
<evidence type="ECO:0000313" key="4">
    <source>
        <dbReference type="EMBL" id="GHP09675.1"/>
    </source>
</evidence>
<dbReference type="Proteomes" id="UP000660262">
    <property type="component" value="Unassembled WGS sequence"/>
</dbReference>
<dbReference type="AlphaFoldDB" id="A0A830HSK4"/>
<evidence type="ECO:0000256" key="1">
    <source>
        <dbReference type="SAM" id="MobiDB-lite"/>
    </source>
</evidence>
<dbReference type="InterPro" id="IPR011040">
    <property type="entry name" value="Sialidase"/>
</dbReference>
<feature type="signal peptide" evidence="2">
    <location>
        <begin position="1"/>
        <end position="30"/>
    </location>
</feature>
<feature type="chain" id="PRO_5032489346" description="Sialidase domain-containing protein" evidence="2">
    <location>
        <begin position="31"/>
        <end position="503"/>
    </location>
</feature>
<dbReference type="PANTHER" id="PTHR43752">
    <property type="entry name" value="BNR/ASP-BOX REPEAT FAMILY PROTEIN"/>
    <property type="match status" value="1"/>
</dbReference>
<dbReference type="SUPFAM" id="SSF50939">
    <property type="entry name" value="Sialidases"/>
    <property type="match status" value="1"/>
</dbReference>
<protein>
    <recommendedName>
        <fullName evidence="3">Sialidase domain-containing protein</fullName>
    </recommendedName>
</protein>
<name>A0A830HSK4_9CHLO</name>
<accession>A0A830HSK4</accession>
<dbReference type="InterPro" id="IPR036278">
    <property type="entry name" value="Sialidase_sf"/>
</dbReference>
<proteinExistence type="predicted"/>